<accession>A0AAW0EUV1</accession>
<protein>
    <submittedName>
        <fullName evidence="1">Uncharacterized protein</fullName>
    </submittedName>
</protein>
<gene>
    <name evidence="1" type="ORF">NESM_000673600</name>
</gene>
<proteinExistence type="predicted"/>
<reference evidence="1 2" key="1">
    <citation type="journal article" date="2021" name="MBio">
        <title>A New Model Trypanosomatid, Novymonas esmeraldas: Genomic Perception of Its 'Candidatus Pandoraea novymonadis' Endosymbiont.</title>
        <authorList>
            <person name="Zakharova A."/>
            <person name="Saura A."/>
            <person name="Butenko A."/>
            <person name="Podesvova L."/>
            <person name="Warmusova S."/>
            <person name="Kostygov A.Y."/>
            <person name="Nenarokova A."/>
            <person name="Lukes J."/>
            <person name="Opperdoes F.R."/>
            <person name="Yurchenko V."/>
        </authorList>
    </citation>
    <scope>NUCLEOTIDE SEQUENCE [LARGE SCALE GENOMIC DNA]</scope>
    <source>
        <strain evidence="1 2">E262AT.01</strain>
    </source>
</reference>
<sequence>MEGPQLDLDKSRGAAAAPLDDAAAAATGEASVAQKVAVAAGVAGIGAYIGCTLLRSRQATVPQALWSTADELGAADPAATRPRVALVNMSDNLRACATAGLGAWLDVEEEVALQFPTVMVVEEAEAAAIADLAAEVRRATLFAWAEVLGRRESGTPASAGPLCCVVYRTIAEVDGQALNDWDVRAAAARQWHGRRFAVRHCLGCSVDGKHVMTLMHDVDGVLRVPPETAHAGVCVRDSAALLHQYGTPSQTSFRGWRLSAESPSSAAVSTATVASAKPLAGCADGGVRPSSLWLSPVHVFAALGAVLRYHRTDAPVYPHHIATPTPLPLRTERDRPSLGWCASLFTRQCATEESGARAVRQRRLSSRFVVVVRLAERSEAATADAVGVVEEHVAVWLRDVSGAACAVGPTSTAPRLAAVHRSEAAAAVTADMTDVVCSVVAAEWLLLRLVCLLASLGMEPALAELVAVPESPDTESMLYPTSSAPERRRHLWQPRAALAAAGEPAQSAPPSSSSLLAAADKKLSDGVVISVHVFSAALRR</sequence>
<evidence type="ECO:0000313" key="1">
    <source>
        <dbReference type="EMBL" id="KAK7197271.1"/>
    </source>
</evidence>
<dbReference type="EMBL" id="JAECZO010000100">
    <property type="protein sequence ID" value="KAK7197271.1"/>
    <property type="molecule type" value="Genomic_DNA"/>
</dbReference>
<dbReference type="Proteomes" id="UP001430356">
    <property type="component" value="Unassembled WGS sequence"/>
</dbReference>
<keyword evidence="2" id="KW-1185">Reference proteome</keyword>
<evidence type="ECO:0000313" key="2">
    <source>
        <dbReference type="Proteomes" id="UP001430356"/>
    </source>
</evidence>
<comment type="caution">
    <text evidence="1">The sequence shown here is derived from an EMBL/GenBank/DDBJ whole genome shotgun (WGS) entry which is preliminary data.</text>
</comment>
<name>A0AAW0EUV1_9TRYP</name>
<organism evidence="1 2">
    <name type="scientific">Novymonas esmeraldas</name>
    <dbReference type="NCBI Taxonomy" id="1808958"/>
    <lineage>
        <taxon>Eukaryota</taxon>
        <taxon>Discoba</taxon>
        <taxon>Euglenozoa</taxon>
        <taxon>Kinetoplastea</taxon>
        <taxon>Metakinetoplastina</taxon>
        <taxon>Trypanosomatida</taxon>
        <taxon>Trypanosomatidae</taxon>
        <taxon>Novymonas</taxon>
    </lineage>
</organism>
<dbReference type="AlphaFoldDB" id="A0AAW0EUV1"/>